<feature type="transmembrane region" description="Helical" evidence="2">
    <location>
        <begin position="520"/>
        <end position="540"/>
    </location>
</feature>
<accession>A0A8H7Y7C4</accession>
<dbReference type="EMBL" id="JAFIQS010000001">
    <property type="protein sequence ID" value="KAG5174068.1"/>
    <property type="molecule type" value="Genomic_DNA"/>
</dbReference>
<keyword evidence="2" id="KW-0472">Membrane</keyword>
<proteinExistence type="predicted"/>
<dbReference type="PANTHER" id="PTHR34391">
    <property type="entry name" value="UPF0658 GOLGI APPARATUS MEMBRANE PROTEIN C1952.10C-RELATED"/>
    <property type="match status" value="1"/>
</dbReference>
<reference evidence="3" key="1">
    <citation type="submission" date="2021-02" db="EMBL/GenBank/DDBJ databases">
        <title>Psilocybe cubensis genome.</title>
        <authorList>
            <person name="Mckernan K.J."/>
            <person name="Crawford S."/>
            <person name="Trippe A."/>
            <person name="Kane L.T."/>
            <person name="Mclaughlin S."/>
        </authorList>
    </citation>
    <scope>NUCLEOTIDE SEQUENCE [LARGE SCALE GENOMIC DNA]</scope>
    <source>
        <strain evidence="3">MGC-MH-2018</strain>
    </source>
</reference>
<name>A0A8H7Y7C4_PSICU</name>
<keyword evidence="2" id="KW-0812">Transmembrane</keyword>
<gene>
    <name evidence="3" type="ORF">JR316_000726</name>
</gene>
<feature type="transmembrane region" description="Helical" evidence="2">
    <location>
        <begin position="433"/>
        <end position="454"/>
    </location>
</feature>
<feature type="transmembrane region" description="Helical" evidence="2">
    <location>
        <begin position="474"/>
        <end position="500"/>
    </location>
</feature>
<protein>
    <submittedName>
        <fullName evidence="3">Uncharacterized protein</fullName>
    </submittedName>
</protein>
<keyword evidence="2" id="KW-1133">Transmembrane helix</keyword>
<evidence type="ECO:0000256" key="1">
    <source>
        <dbReference type="SAM" id="MobiDB-lite"/>
    </source>
</evidence>
<feature type="transmembrane region" description="Helical" evidence="2">
    <location>
        <begin position="547"/>
        <end position="567"/>
    </location>
</feature>
<dbReference type="PANTHER" id="PTHR34391:SF2">
    <property type="entry name" value="TRP C-TERMINAL DOMAIN-CONTAINING PROTEIN"/>
    <property type="match status" value="1"/>
</dbReference>
<feature type="compositionally biased region" description="Low complexity" evidence="1">
    <location>
        <begin position="717"/>
        <end position="731"/>
    </location>
</feature>
<dbReference type="InterPro" id="IPR040410">
    <property type="entry name" value="UPF0658_Golgi"/>
</dbReference>
<dbReference type="GO" id="GO:0005794">
    <property type="term" value="C:Golgi apparatus"/>
    <property type="evidence" value="ECO:0007669"/>
    <property type="project" value="TreeGrafter"/>
</dbReference>
<feature type="transmembrane region" description="Helical" evidence="2">
    <location>
        <begin position="100"/>
        <end position="118"/>
    </location>
</feature>
<evidence type="ECO:0000256" key="2">
    <source>
        <dbReference type="SAM" id="Phobius"/>
    </source>
</evidence>
<organism evidence="3">
    <name type="scientific">Psilocybe cubensis</name>
    <name type="common">Psychedelic mushroom</name>
    <name type="synonym">Stropharia cubensis</name>
    <dbReference type="NCBI Taxonomy" id="181762"/>
    <lineage>
        <taxon>Eukaryota</taxon>
        <taxon>Fungi</taxon>
        <taxon>Dikarya</taxon>
        <taxon>Basidiomycota</taxon>
        <taxon>Agaricomycotina</taxon>
        <taxon>Agaricomycetes</taxon>
        <taxon>Agaricomycetidae</taxon>
        <taxon>Agaricales</taxon>
        <taxon>Agaricineae</taxon>
        <taxon>Strophariaceae</taxon>
        <taxon>Psilocybe</taxon>
    </lineage>
</organism>
<evidence type="ECO:0000313" key="3">
    <source>
        <dbReference type="EMBL" id="KAG5174068.1"/>
    </source>
</evidence>
<feature type="transmembrane region" description="Helical" evidence="2">
    <location>
        <begin position="579"/>
        <end position="602"/>
    </location>
</feature>
<sequence length="740" mass="82305">MEMQGPLTTWQYGDLQMDDLGLMWPRLPTTNVDNLGSVVKSSFVVFLPLLHLLRRLDRALSLAASFNLYYQSPKFKSLGEAVHLSGPLQLMWNRISFSRLTIIYFIFSIAHFIIQLSIQIKAFTINAEAAHFLSNIVNEAQTTNNSLPLLNGPILRMCSWVPSNLNVDVASCPVIWNGTASENDNFNNIAIATASSAQPFISSTSSASSVLSYDTKETAVVSSASVTKSTFISTTLPSTPTTIRVLSTQTSTQTVTVIATAKVTSVADESDTRTGIPPLTSSPDDEGADIDNDPFQYHNYRRGVQVIPSREGNTVQITLVGLVNDQNVTLDNDCLWALNWPVSVLGNTKREDMVFMAFQVWVLGMSIVALMNESIPHILASLVTHLMATGWAAFQISHTAEFHSDFNRVITHGACNKVSLLPTYWEARSKAEIPSLALNVIALIISSFLTWRLIKLFGWQTFKRVGASLTINRIYKLVLILSITIQLSLFFMIVTVSLWVDQLLNSVIGDFATSLKLYKVTSFITLALLIPWLMTGWFAVRRELRVPMIIFLSLSVLYLIGWGVMFISTTFRWTFRTWIFFSIMACASVFLTFTSIVLGIICRLNFGKGLARYLNAHQPLDEEDDLNRSYGGSDFEKVAFPSSEKPLPTYASSFDDYESGYVPSLHYGSTQGPRFSNKNAEPFETGFQGISIPAPALQRNMNEVQVHRANSYGSTKSGGSHRSQESSSSSHLNHKRWVIE</sequence>
<comment type="caution">
    <text evidence="3">The sequence shown here is derived from an EMBL/GenBank/DDBJ whole genome shotgun (WGS) entry which is preliminary data.</text>
</comment>
<feature type="region of interest" description="Disordered" evidence="1">
    <location>
        <begin position="711"/>
        <end position="740"/>
    </location>
</feature>
<feature type="region of interest" description="Disordered" evidence="1">
    <location>
        <begin position="269"/>
        <end position="290"/>
    </location>
</feature>
<dbReference type="AlphaFoldDB" id="A0A8H7Y7C4"/>